<name>A0A067MQA3_BOTB1</name>
<dbReference type="InParanoid" id="A0A067MQA3"/>
<accession>A0A067MQA3</accession>
<keyword evidence="3" id="KW-1185">Reference proteome</keyword>
<gene>
    <name evidence="2" type="ORF">BOTBODRAFT_218096</name>
</gene>
<sequence length="225" mass="24945">MASQVRPQASSSNNALSAPGGARSTKALQNPGYKRRVPLFWKNSLQENDITGQIVELHPILIQPGEDSIANFRPIVLLSLSPLPVIPDFVPAPEVQGISLLPCPSFRASHMLISALHRMTYYLWTKISARAPQSPGQLRLTRYFIAPLVYGVRLTNERDLQNLSRKISWTEMRLVKDNGAASDVIRASKLVPHVLNQIDHVLILREAALNLVSQPVTKSGNVVYE</sequence>
<evidence type="ECO:0000313" key="2">
    <source>
        <dbReference type="EMBL" id="KDQ16860.1"/>
    </source>
</evidence>
<evidence type="ECO:0000256" key="1">
    <source>
        <dbReference type="SAM" id="MobiDB-lite"/>
    </source>
</evidence>
<dbReference type="AlphaFoldDB" id="A0A067MQA3"/>
<feature type="compositionally biased region" description="Polar residues" evidence="1">
    <location>
        <begin position="1"/>
        <end position="16"/>
    </location>
</feature>
<dbReference type="Proteomes" id="UP000027195">
    <property type="component" value="Unassembled WGS sequence"/>
</dbReference>
<protein>
    <submittedName>
        <fullName evidence="2">Uncharacterized protein</fullName>
    </submittedName>
</protein>
<proteinExistence type="predicted"/>
<evidence type="ECO:0000313" key="3">
    <source>
        <dbReference type="Proteomes" id="UP000027195"/>
    </source>
</evidence>
<organism evidence="2 3">
    <name type="scientific">Botryobasidium botryosum (strain FD-172 SS1)</name>
    <dbReference type="NCBI Taxonomy" id="930990"/>
    <lineage>
        <taxon>Eukaryota</taxon>
        <taxon>Fungi</taxon>
        <taxon>Dikarya</taxon>
        <taxon>Basidiomycota</taxon>
        <taxon>Agaricomycotina</taxon>
        <taxon>Agaricomycetes</taxon>
        <taxon>Cantharellales</taxon>
        <taxon>Botryobasidiaceae</taxon>
        <taxon>Botryobasidium</taxon>
    </lineage>
</organism>
<dbReference type="EMBL" id="KL198025">
    <property type="protein sequence ID" value="KDQ16860.1"/>
    <property type="molecule type" value="Genomic_DNA"/>
</dbReference>
<reference evidence="3" key="1">
    <citation type="journal article" date="2014" name="Proc. Natl. Acad. Sci. U.S.A.">
        <title>Extensive sampling of basidiomycete genomes demonstrates inadequacy of the white-rot/brown-rot paradigm for wood decay fungi.</title>
        <authorList>
            <person name="Riley R."/>
            <person name="Salamov A.A."/>
            <person name="Brown D.W."/>
            <person name="Nagy L.G."/>
            <person name="Floudas D."/>
            <person name="Held B.W."/>
            <person name="Levasseur A."/>
            <person name="Lombard V."/>
            <person name="Morin E."/>
            <person name="Otillar R."/>
            <person name="Lindquist E.A."/>
            <person name="Sun H."/>
            <person name="LaButti K.M."/>
            <person name="Schmutz J."/>
            <person name="Jabbour D."/>
            <person name="Luo H."/>
            <person name="Baker S.E."/>
            <person name="Pisabarro A.G."/>
            <person name="Walton J.D."/>
            <person name="Blanchette R.A."/>
            <person name="Henrissat B."/>
            <person name="Martin F."/>
            <person name="Cullen D."/>
            <person name="Hibbett D.S."/>
            <person name="Grigoriev I.V."/>
        </authorList>
    </citation>
    <scope>NUCLEOTIDE SEQUENCE [LARGE SCALE GENOMIC DNA]</scope>
    <source>
        <strain evidence="3">FD-172 SS1</strain>
    </source>
</reference>
<feature type="region of interest" description="Disordered" evidence="1">
    <location>
        <begin position="1"/>
        <end position="28"/>
    </location>
</feature>
<dbReference type="HOGENOM" id="CLU_1229753_0_0_1"/>